<organism evidence="1 2">
    <name type="scientific">Candidatus Megaera venefica</name>
    <dbReference type="NCBI Taxonomy" id="2055910"/>
    <lineage>
        <taxon>Bacteria</taxon>
        <taxon>Pseudomonadati</taxon>
        <taxon>Pseudomonadota</taxon>
        <taxon>Alphaproteobacteria</taxon>
        <taxon>Rickettsiales</taxon>
        <taxon>Rickettsiaceae</taxon>
        <taxon>Candidatus Megaera</taxon>
    </lineage>
</organism>
<accession>A0ABU5NCL9</accession>
<evidence type="ECO:0000313" key="2">
    <source>
        <dbReference type="Proteomes" id="UP001291687"/>
    </source>
</evidence>
<dbReference type="RefSeq" id="WP_322776800.1">
    <property type="nucleotide sequence ID" value="NZ_JARJFB010000058.1"/>
</dbReference>
<name>A0ABU5NCL9_9RICK</name>
<comment type="caution">
    <text evidence="1">The sequence shown here is derived from an EMBL/GenBank/DDBJ whole genome shotgun (WGS) entry which is preliminary data.</text>
</comment>
<dbReference type="EMBL" id="JARJFB010000058">
    <property type="protein sequence ID" value="MEA0970901.1"/>
    <property type="molecule type" value="Genomic_DNA"/>
</dbReference>
<dbReference type="Proteomes" id="UP001291687">
    <property type="component" value="Unassembled WGS sequence"/>
</dbReference>
<proteinExistence type="predicted"/>
<evidence type="ECO:0000313" key="1">
    <source>
        <dbReference type="EMBL" id="MEA0970901.1"/>
    </source>
</evidence>
<gene>
    <name evidence="1" type="ORF">Megvenef_00870</name>
</gene>
<keyword evidence="2" id="KW-1185">Reference proteome</keyword>
<sequence>MSKNNKITNYPDPIFFQQVFAPLVQEWIDKNGGLENALKHNPLLAQFTLSALSDSKEEAVNWLANNFSFSQSALNTSFNKIEQACNPNSTDLAGDVPNKEDEID</sequence>
<protein>
    <submittedName>
        <fullName evidence="1">Uncharacterized protein</fullName>
    </submittedName>
</protein>
<reference evidence="1 2" key="1">
    <citation type="submission" date="2023-03" db="EMBL/GenBank/DDBJ databases">
        <title>Host association and intracellularity evolved multiple times independently in the Rickettsiales.</title>
        <authorList>
            <person name="Castelli M."/>
            <person name="Nardi T."/>
            <person name="Gammuto L."/>
            <person name="Bellinzona G."/>
            <person name="Sabaneyeva E."/>
            <person name="Potekhin A."/>
            <person name="Serra V."/>
            <person name="Petroni G."/>
            <person name="Sassera D."/>
        </authorList>
    </citation>
    <scope>NUCLEOTIDE SEQUENCE [LARGE SCALE GENOMIC DNA]</scope>
    <source>
        <strain evidence="1 2">Sr 2-6</strain>
    </source>
</reference>